<proteinExistence type="predicted"/>
<dbReference type="STRING" id="698757.Pogu_0487"/>
<sequence length="43" mass="4893">MAHCGSALSNWWRRRVVCADGKYAEEALKEAEKLGLRIMSARQ</sequence>
<reference evidence="1 2" key="1">
    <citation type="journal article" date="2012" name="Stand. Genomic Sci.">
        <title>Complete genome sequence of Pyrobaculum oguniense.</title>
        <authorList>
            <person name="Bernick D.L."/>
            <person name="Karplus K."/>
            <person name="Lui L.M."/>
            <person name="Coker J.K."/>
            <person name="Murphy J.N."/>
            <person name="Chan P.P."/>
            <person name="Cozen A.E."/>
            <person name="Lowe T.M."/>
        </authorList>
    </citation>
    <scope>NUCLEOTIDE SEQUENCE [LARGE SCALE GENOMIC DNA]</scope>
    <source>
        <strain evidence="1 2">TE7</strain>
    </source>
</reference>
<accession>H6Q7U5</accession>
<dbReference type="HOGENOM" id="CLU_3227976_0_0_2"/>
<dbReference type="Proteomes" id="UP000009062">
    <property type="component" value="Chromosome"/>
</dbReference>
<name>H6Q7U5_PYROT</name>
<dbReference type="AlphaFoldDB" id="H6Q7U5"/>
<gene>
    <name evidence="1" type="ordered locus">Pogu_0487</name>
</gene>
<evidence type="ECO:0000313" key="1">
    <source>
        <dbReference type="EMBL" id="AFA38514.1"/>
    </source>
</evidence>
<evidence type="ECO:0000313" key="2">
    <source>
        <dbReference type="Proteomes" id="UP000009062"/>
    </source>
</evidence>
<organism evidence="1 2">
    <name type="scientific">Pyrobaculum oguniense (strain DSM 13380 / JCM 10595 / TE7)</name>
    <dbReference type="NCBI Taxonomy" id="698757"/>
    <lineage>
        <taxon>Archaea</taxon>
        <taxon>Thermoproteota</taxon>
        <taxon>Thermoprotei</taxon>
        <taxon>Thermoproteales</taxon>
        <taxon>Thermoproteaceae</taxon>
        <taxon>Pyrobaculum</taxon>
    </lineage>
</organism>
<keyword evidence="2" id="KW-1185">Reference proteome</keyword>
<protein>
    <submittedName>
        <fullName evidence="1">Uncharacterized protein</fullName>
    </submittedName>
</protein>
<dbReference type="KEGG" id="pog:Pogu_0487"/>
<dbReference type="EMBL" id="CP003316">
    <property type="protein sequence ID" value="AFA38514.1"/>
    <property type="molecule type" value="Genomic_DNA"/>
</dbReference>